<keyword evidence="2" id="KW-1185">Reference proteome</keyword>
<dbReference type="Proteomes" id="UP000054359">
    <property type="component" value="Unassembled WGS sequence"/>
</dbReference>
<organism evidence="1 2">
    <name type="scientific">Stegodyphus mimosarum</name>
    <name type="common">African social velvet spider</name>
    <dbReference type="NCBI Taxonomy" id="407821"/>
    <lineage>
        <taxon>Eukaryota</taxon>
        <taxon>Metazoa</taxon>
        <taxon>Ecdysozoa</taxon>
        <taxon>Arthropoda</taxon>
        <taxon>Chelicerata</taxon>
        <taxon>Arachnida</taxon>
        <taxon>Araneae</taxon>
        <taxon>Araneomorphae</taxon>
        <taxon>Entelegynae</taxon>
        <taxon>Eresoidea</taxon>
        <taxon>Eresidae</taxon>
        <taxon>Stegodyphus</taxon>
    </lineage>
</organism>
<feature type="non-terminal residue" evidence="1">
    <location>
        <position position="1"/>
    </location>
</feature>
<proteinExistence type="predicted"/>
<reference evidence="1 2" key="1">
    <citation type="submission" date="2013-11" db="EMBL/GenBank/DDBJ databases">
        <title>Genome sequencing of Stegodyphus mimosarum.</title>
        <authorList>
            <person name="Bechsgaard J."/>
        </authorList>
    </citation>
    <scope>NUCLEOTIDE SEQUENCE [LARGE SCALE GENOMIC DNA]</scope>
</reference>
<protein>
    <submittedName>
        <fullName evidence="1">Uncharacterized protein</fullName>
    </submittedName>
</protein>
<dbReference type="EMBL" id="KK122075">
    <property type="protein sequence ID" value="KFM81874.1"/>
    <property type="molecule type" value="Genomic_DNA"/>
</dbReference>
<evidence type="ECO:0000313" key="1">
    <source>
        <dbReference type="EMBL" id="KFM81874.1"/>
    </source>
</evidence>
<feature type="non-terminal residue" evidence="1">
    <location>
        <position position="28"/>
    </location>
</feature>
<dbReference type="AlphaFoldDB" id="A0A087UWY5"/>
<accession>A0A087UWY5</accession>
<evidence type="ECO:0000313" key="2">
    <source>
        <dbReference type="Proteomes" id="UP000054359"/>
    </source>
</evidence>
<name>A0A087UWY5_STEMI</name>
<sequence length="28" mass="3239">TNSKNKAAIFTQILFKCSYKSTTMNKRN</sequence>
<gene>
    <name evidence="1" type="ORF">X975_05476</name>
</gene>